<dbReference type="GO" id="GO:0048038">
    <property type="term" value="F:quinone binding"/>
    <property type="evidence" value="ECO:0007669"/>
    <property type="project" value="UniProtKB-KW"/>
</dbReference>
<evidence type="ECO:0000256" key="7">
    <source>
        <dbReference type="ARBA" id="ARBA00022989"/>
    </source>
</evidence>
<organism evidence="14 15">
    <name type="scientific">Lepisosteus oculatus</name>
    <name type="common">Spotted gar</name>
    <dbReference type="NCBI Taxonomy" id="7918"/>
    <lineage>
        <taxon>Eukaryota</taxon>
        <taxon>Metazoa</taxon>
        <taxon>Chordata</taxon>
        <taxon>Craniata</taxon>
        <taxon>Vertebrata</taxon>
        <taxon>Euteleostomi</taxon>
        <taxon>Actinopterygii</taxon>
        <taxon>Neopterygii</taxon>
        <taxon>Holostei</taxon>
        <taxon>Semionotiformes</taxon>
        <taxon>Lepisosteidae</taxon>
        <taxon>Lepisosteus</taxon>
    </lineage>
</organism>
<name>W5LVA0_LEPOC</name>
<dbReference type="PANTHER" id="PTHR14519:SF8">
    <property type="entry name" value="VITAMIN K EPOXIDE REDUCTASE COMPLEX SUBUNIT 1"/>
    <property type="match status" value="1"/>
</dbReference>
<evidence type="ECO:0000256" key="10">
    <source>
        <dbReference type="ARBA" id="ARBA00023157"/>
    </source>
</evidence>
<keyword evidence="6" id="KW-0256">Endoplasmic reticulum</keyword>
<feature type="domain" description="Vitamin K epoxide reductase" evidence="13">
    <location>
        <begin position="1"/>
        <end position="105"/>
    </location>
</feature>
<dbReference type="PANTHER" id="PTHR14519">
    <property type="entry name" value="VITAMIN K EPOXIDE REDUCTASE COMPLEX, SUBUNIT 1"/>
    <property type="match status" value="1"/>
</dbReference>
<keyword evidence="4 12" id="KW-0812">Transmembrane</keyword>
<dbReference type="OMA" id="XDVGTAI"/>
<comment type="subcellular location">
    <subcellularLocation>
        <location evidence="1">Endoplasmic reticulum membrane</location>
        <topology evidence="1">Multi-pass membrane protein</topology>
    </subcellularLocation>
</comment>
<evidence type="ECO:0000256" key="12">
    <source>
        <dbReference type="SAM" id="Phobius"/>
    </source>
</evidence>
<evidence type="ECO:0000256" key="1">
    <source>
        <dbReference type="ARBA" id="ARBA00004477"/>
    </source>
</evidence>
<dbReference type="InterPro" id="IPR042406">
    <property type="entry name" value="VKORC1/VKORC1L1"/>
</dbReference>
<evidence type="ECO:0000313" key="15">
    <source>
        <dbReference type="Proteomes" id="UP000018468"/>
    </source>
</evidence>
<evidence type="ECO:0000259" key="13">
    <source>
        <dbReference type="SMART" id="SM00756"/>
    </source>
</evidence>
<dbReference type="CDD" id="cd12917">
    <property type="entry name" value="VKOR_euk"/>
    <property type="match status" value="1"/>
</dbReference>
<dbReference type="InterPro" id="IPR012932">
    <property type="entry name" value="VKOR"/>
</dbReference>
<reference evidence="15" key="1">
    <citation type="submission" date="2011-12" db="EMBL/GenBank/DDBJ databases">
        <title>The Draft Genome of Lepisosteus oculatus.</title>
        <authorList>
            <consortium name="The Broad Institute Genome Assembly &amp; Analysis Group"/>
            <consortium name="Computational R&amp;D Group"/>
            <consortium name="and Sequencing Platform"/>
            <person name="Di Palma F."/>
            <person name="Alfoldi J."/>
            <person name="Johnson J."/>
            <person name="Berlin A."/>
            <person name="Gnerre S."/>
            <person name="Jaffe D."/>
            <person name="MacCallum I."/>
            <person name="Young S."/>
            <person name="Walker B.J."/>
            <person name="Lander E.S."/>
            <person name="Lindblad-Toh K."/>
        </authorList>
    </citation>
    <scope>NUCLEOTIDE SEQUENCE [LARGE SCALE GENOMIC DNA]</scope>
</reference>
<dbReference type="Proteomes" id="UP000018468">
    <property type="component" value="Unassembled WGS sequence"/>
</dbReference>
<reference evidence="14" key="3">
    <citation type="submission" date="2025-09" db="UniProtKB">
        <authorList>
            <consortium name="Ensembl"/>
        </authorList>
    </citation>
    <scope>IDENTIFICATION</scope>
</reference>
<protein>
    <recommendedName>
        <fullName evidence="3">vitamin-K-epoxide reductase (warfarin-sensitive)</fullName>
        <ecNumber evidence="3">1.17.4.4</ecNumber>
    </recommendedName>
</protein>
<dbReference type="InParanoid" id="W5LVA0"/>
<dbReference type="Gene3D" id="1.20.1440.130">
    <property type="entry name" value="VKOR domain"/>
    <property type="match status" value="1"/>
</dbReference>
<dbReference type="InterPro" id="IPR038354">
    <property type="entry name" value="VKOR_sf"/>
</dbReference>
<accession>W5LVA0</accession>
<dbReference type="EC" id="1.17.4.4" evidence="3"/>
<keyword evidence="5" id="KW-0874">Quinone</keyword>
<evidence type="ECO:0000256" key="6">
    <source>
        <dbReference type="ARBA" id="ARBA00022824"/>
    </source>
</evidence>
<keyword evidence="10" id="KW-1015">Disulfide bond</keyword>
<dbReference type="Ensembl" id="ENSLOCT00000000057.1">
    <property type="protein sequence ID" value="ENSLOCP00000000057.1"/>
    <property type="gene ID" value="ENSLOCG00000000048.1"/>
</dbReference>
<dbReference type="AlphaFoldDB" id="W5LVA0"/>
<keyword evidence="7 12" id="KW-1133">Transmembrane helix</keyword>
<evidence type="ECO:0000313" key="14">
    <source>
        <dbReference type="Ensembl" id="ENSLOCP00000000057.1"/>
    </source>
</evidence>
<dbReference type="GO" id="GO:0005789">
    <property type="term" value="C:endoplasmic reticulum membrane"/>
    <property type="evidence" value="ECO:0007669"/>
    <property type="project" value="UniProtKB-SubCell"/>
</dbReference>
<comment type="similarity">
    <text evidence="2">Belongs to the VKOR family.</text>
</comment>
<dbReference type="STRING" id="7918.ENSLOCP00000000057"/>
<dbReference type="HOGENOM" id="CLU_105471_2_0_1"/>
<feature type="transmembrane region" description="Helical" evidence="12">
    <location>
        <begin position="54"/>
        <end position="73"/>
    </location>
</feature>
<evidence type="ECO:0000256" key="5">
    <source>
        <dbReference type="ARBA" id="ARBA00022719"/>
    </source>
</evidence>
<dbReference type="Bgee" id="ENSLOCG00000000048">
    <property type="expression patterns" value="Expressed in liver and 13 other cell types or tissues"/>
</dbReference>
<evidence type="ECO:0000256" key="2">
    <source>
        <dbReference type="ARBA" id="ARBA00006214"/>
    </source>
</evidence>
<dbReference type="GeneTree" id="ENSGT00940000157421"/>
<dbReference type="eggNOG" id="ENOG502S07B">
    <property type="taxonomic scope" value="Eukaryota"/>
</dbReference>
<keyword evidence="8" id="KW-0560">Oxidoreductase</keyword>
<reference evidence="14" key="2">
    <citation type="submission" date="2025-08" db="UniProtKB">
        <authorList>
            <consortium name="Ensembl"/>
        </authorList>
    </citation>
    <scope>IDENTIFICATION</scope>
</reference>
<evidence type="ECO:0000256" key="8">
    <source>
        <dbReference type="ARBA" id="ARBA00023002"/>
    </source>
</evidence>
<keyword evidence="15" id="KW-1185">Reference proteome</keyword>
<keyword evidence="9 12" id="KW-0472">Membrane</keyword>
<dbReference type="Pfam" id="PF07884">
    <property type="entry name" value="VKOR"/>
    <property type="match status" value="1"/>
</dbReference>
<dbReference type="GO" id="GO:0047057">
    <property type="term" value="F:vitamin-K-epoxide reductase (warfarin-sensitive) activity"/>
    <property type="evidence" value="ECO:0000318"/>
    <property type="project" value="GO_Central"/>
</dbReference>
<evidence type="ECO:0000256" key="4">
    <source>
        <dbReference type="ARBA" id="ARBA00022692"/>
    </source>
</evidence>
<dbReference type="GO" id="GO:0007596">
    <property type="term" value="P:blood coagulation"/>
    <property type="evidence" value="ECO:0000318"/>
    <property type="project" value="GO_Central"/>
</dbReference>
<feature type="transmembrane region" description="Helical" evidence="12">
    <location>
        <begin position="20"/>
        <end position="42"/>
    </location>
</feature>
<feature type="transmembrane region" description="Helical" evidence="12">
    <location>
        <begin position="79"/>
        <end position="102"/>
    </location>
</feature>
<evidence type="ECO:0000256" key="11">
    <source>
        <dbReference type="ARBA" id="ARBA00023284"/>
    </source>
</evidence>
<proteinExistence type="inferred from homology"/>
<dbReference type="GO" id="GO:0042373">
    <property type="term" value="P:vitamin K metabolic process"/>
    <property type="evidence" value="ECO:0000318"/>
    <property type="project" value="GO_Central"/>
</dbReference>
<sequence>SEVHFPMSSRWGRGFGLVELVVGVDSLANQPNSVFGVIFYVLQLVLGQSLSSRAALLLVLTSWLSVAGSLYLACILVFVLWDFCMVCVSTYLLNFTLMYVNLRRQRALRADKAKRRKNMGTQN</sequence>
<keyword evidence="11" id="KW-0676">Redox-active center</keyword>
<evidence type="ECO:0000256" key="3">
    <source>
        <dbReference type="ARBA" id="ARBA00012278"/>
    </source>
</evidence>
<dbReference type="SMART" id="SM00756">
    <property type="entry name" value="VKc"/>
    <property type="match status" value="1"/>
</dbReference>
<evidence type="ECO:0000256" key="9">
    <source>
        <dbReference type="ARBA" id="ARBA00023136"/>
    </source>
</evidence>